<dbReference type="PANTHER" id="PTHR10285">
    <property type="entry name" value="URIDINE KINASE"/>
    <property type="match status" value="1"/>
</dbReference>
<keyword evidence="5" id="KW-0963">Cytoplasm</keyword>
<dbReference type="PRINTS" id="PR00988">
    <property type="entry name" value="URIDINKINASE"/>
</dbReference>
<dbReference type="GO" id="GO:0004849">
    <property type="term" value="F:uridine kinase activity"/>
    <property type="evidence" value="ECO:0007669"/>
    <property type="project" value="UniProtKB-EC"/>
</dbReference>
<evidence type="ECO:0000256" key="4">
    <source>
        <dbReference type="ARBA" id="ARBA00022777"/>
    </source>
</evidence>
<comment type="catalytic activity">
    <reaction evidence="5">
        <text>cytidine + ATP = CMP + ADP + H(+)</text>
        <dbReference type="Rhea" id="RHEA:24674"/>
        <dbReference type="ChEBI" id="CHEBI:15378"/>
        <dbReference type="ChEBI" id="CHEBI:17562"/>
        <dbReference type="ChEBI" id="CHEBI:30616"/>
        <dbReference type="ChEBI" id="CHEBI:60377"/>
        <dbReference type="ChEBI" id="CHEBI:456216"/>
        <dbReference type="EC" id="2.7.1.48"/>
    </reaction>
</comment>
<reference evidence="7 8" key="1">
    <citation type="submission" date="2020-04" db="EMBL/GenBank/DDBJ databases">
        <authorList>
            <person name="Zheng R.K."/>
            <person name="Sun C.M."/>
        </authorList>
    </citation>
    <scope>NUCLEOTIDE SEQUENCE [LARGE SCALE GENOMIC DNA]</scope>
    <source>
        <strain evidence="8">zrk29</strain>
    </source>
</reference>
<dbReference type="GO" id="GO:0005737">
    <property type="term" value="C:cytoplasm"/>
    <property type="evidence" value="ECO:0007669"/>
    <property type="project" value="UniProtKB-SubCell"/>
</dbReference>
<evidence type="ECO:0000256" key="1">
    <source>
        <dbReference type="ARBA" id="ARBA00004690"/>
    </source>
</evidence>
<evidence type="ECO:0000259" key="6">
    <source>
        <dbReference type="Pfam" id="PF00485"/>
    </source>
</evidence>
<dbReference type="UniPathway" id="UPA00574">
    <property type="reaction ID" value="UER00637"/>
</dbReference>
<keyword evidence="5" id="KW-0067">ATP-binding</keyword>
<dbReference type="NCBIfam" id="TIGR00235">
    <property type="entry name" value="udk"/>
    <property type="match status" value="1"/>
</dbReference>
<protein>
    <recommendedName>
        <fullName evidence="5">Uridine kinase</fullName>
        <ecNumber evidence="5">2.7.1.48</ecNumber>
    </recommendedName>
</protein>
<dbReference type="SUPFAM" id="SSF52540">
    <property type="entry name" value="P-loop containing nucleoside triphosphate hydrolases"/>
    <property type="match status" value="1"/>
</dbReference>
<feature type="domain" description="Phosphoribulokinase/uridine kinase" evidence="6">
    <location>
        <begin position="3"/>
        <end position="189"/>
    </location>
</feature>
<dbReference type="Pfam" id="PF00485">
    <property type="entry name" value="PRK"/>
    <property type="match status" value="1"/>
</dbReference>
<keyword evidence="2 5" id="KW-0808">Transferase</keyword>
<dbReference type="AlphaFoldDB" id="A0A7L6N3Q2"/>
<name>A0A7L6N3Q2_9MOLU</name>
<dbReference type="InterPro" id="IPR006083">
    <property type="entry name" value="PRK/URK"/>
</dbReference>
<dbReference type="Gene3D" id="3.40.50.300">
    <property type="entry name" value="P-loop containing nucleotide triphosphate hydrolases"/>
    <property type="match status" value="1"/>
</dbReference>
<dbReference type="UniPathway" id="UPA00579">
    <property type="reaction ID" value="UER00640"/>
</dbReference>
<comment type="pathway">
    <text evidence="1 5">Pyrimidine metabolism; UMP biosynthesis via salvage pathway; UMP from uridine: step 1/1.</text>
</comment>
<accession>A0A7L6N3Q2</accession>
<dbReference type="Proteomes" id="UP000512167">
    <property type="component" value="Chromosome"/>
</dbReference>
<dbReference type="InterPro" id="IPR027417">
    <property type="entry name" value="P-loop_NTPase"/>
</dbReference>
<evidence type="ECO:0000256" key="5">
    <source>
        <dbReference type="RuleBase" id="RU003825"/>
    </source>
</evidence>
<evidence type="ECO:0000256" key="2">
    <source>
        <dbReference type="ARBA" id="ARBA00022679"/>
    </source>
</evidence>
<comment type="catalytic activity">
    <reaction evidence="5">
        <text>uridine + ATP = UMP + ADP + H(+)</text>
        <dbReference type="Rhea" id="RHEA:16825"/>
        <dbReference type="ChEBI" id="CHEBI:15378"/>
        <dbReference type="ChEBI" id="CHEBI:16704"/>
        <dbReference type="ChEBI" id="CHEBI:30616"/>
        <dbReference type="ChEBI" id="CHEBI:57865"/>
        <dbReference type="ChEBI" id="CHEBI:456216"/>
        <dbReference type="EC" id="2.7.1.48"/>
    </reaction>
</comment>
<dbReference type="InterPro" id="IPR000764">
    <property type="entry name" value="Uridine_kinase-like"/>
</dbReference>
<evidence type="ECO:0000313" key="7">
    <source>
        <dbReference type="EMBL" id="QLY39867.1"/>
    </source>
</evidence>
<keyword evidence="3 5" id="KW-0547">Nucleotide-binding</keyword>
<dbReference type="EC" id="2.7.1.48" evidence="5"/>
<comment type="similarity">
    <text evidence="5">Belongs to the uridine kinase family.</text>
</comment>
<proteinExistence type="inferred from homology"/>
<evidence type="ECO:0000313" key="8">
    <source>
        <dbReference type="Proteomes" id="UP000512167"/>
    </source>
</evidence>
<dbReference type="GO" id="GO:0044206">
    <property type="term" value="P:UMP salvage"/>
    <property type="evidence" value="ECO:0007669"/>
    <property type="project" value="UniProtKB-UniPathway"/>
</dbReference>
<sequence>MKIIGIAGGTASGKTTIANKLGDLSNQFGQVNIIRLDDYYLDHPELDLEERRKINYDHPNAFDTDLLVKHIGDLNKNQSIDVPEYDFVNHARKISTKKVQPSKVLIIEGILVLAIKEICDLLDIKIFVDTPDDIRFIRRLSRDVKKRNRTLDNVIDQYLTTVRPMHKVFVEPSKENADLIIPEGGHNSIAIEMVFKTIIDLLNK</sequence>
<dbReference type="KEGG" id="tbk:HF295_02920"/>
<dbReference type="GO" id="GO:0044211">
    <property type="term" value="P:CTP salvage"/>
    <property type="evidence" value="ECO:0007669"/>
    <property type="project" value="UniProtKB-UniPathway"/>
</dbReference>
<dbReference type="CDD" id="cd02023">
    <property type="entry name" value="UMPK"/>
    <property type="match status" value="1"/>
</dbReference>
<dbReference type="RefSeq" id="WP_312032356.1">
    <property type="nucleotide sequence ID" value="NZ_CP051151.1"/>
</dbReference>
<evidence type="ECO:0000256" key="3">
    <source>
        <dbReference type="ARBA" id="ARBA00022741"/>
    </source>
</evidence>
<dbReference type="NCBIfam" id="NF004018">
    <property type="entry name" value="PRK05480.1"/>
    <property type="match status" value="1"/>
</dbReference>
<organism evidence="7 8">
    <name type="scientific">Hujiaoplasma nucleasis</name>
    <dbReference type="NCBI Taxonomy" id="2725268"/>
    <lineage>
        <taxon>Bacteria</taxon>
        <taxon>Bacillati</taxon>
        <taxon>Mycoplasmatota</taxon>
        <taxon>Mollicutes</taxon>
        <taxon>Candidatus Izemoplasmatales</taxon>
        <taxon>Hujiaoplasmataceae</taxon>
        <taxon>Hujiaoplasma</taxon>
    </lineage>
</organism>
<gene>
    <name evidence="7" type="primary">udk</name>
    <name evidence="7" type="ORF">HF295_02920</name>
</gene>
<keyword evidence="8" id="KW-1185">Reference proteome</keyword>
<comment type="pathway">
    <text evidence="5">Pyrimidine metabolism; CTP biosynthesis via salvage pathway; CTP from cytidine: step 1/3.</text>
</comment>
<dbReference type="GO" id="GO:0005524">
    <property type="term" value="F:ATP binding"/>
    <property type="evidence" value="ECO:0007669"/>
    <property type="project" value="UniProtKB-KW"/>
</dbReference>
<dbReference type="EMBL" id="CP051151">
    <property type="protein sequence ID" value="QLY39867.1"/>
    <property type="molecule type" value="Genomic_DNA"/>
</dbReference>
<comment type="subcellular location">
    <subcellularLocation>
        <location evidence="5">Cytoplasm</location>
    </subcellularLocation>
</comment>
<keyword evidence="4 5" id="KW-0418">Kinase</keyword>